<evidence type="ECO:0000313" key="2">
    <source>
        <dbReference type="EMBL" id="SEG37993.1"/>
    </source>
</evidence>
<dbReference type="Proteomes" id="UP000236732">
    <property type="component" value="Unassembled WGS sequence"/>
</dbReference>
<dbReference type="Pfam" id="PF05331">
    <property type="entry name" value="DUF742"/>
    <property type="match status" value="1"/>
</dbReference>
<dbReference type="AlphaFoldDB" id="A0A1H5ZN63"/>
<accession>A0A1H5ZN63</accession>
<dbReference type="PANTHER" id="PTHR36221:SF1">
    <property type="entry name" value="DUF742 DOMAIN-CONTAINING PROTEIN"/>
    <property type="match status" value="1"/>
</dbReference>
<evidence type="ECO:0000256" key="1">
    <source>
        <dbReference type="SAM" id="MobiDB-lite"/>
    </source>
</evidence>
<proteinExistence type="predicted"/>
<protein>
    <recommendedName>
        <fullName evidence="4">DUF742 domain-containing protein</fullName>
    </recommendedName>
</protein>
<organism evidence="2 3">
    <name type="scientific">Nonomuraea solani</name>
    <dbReference type="NCBI Taxonomy" id="1144553"/>
    <lineage>
        <taxon>Bacteria</taxon>
        <taxon>Bacillati</taxon>
        <taxon>Actinomycetota</taxon>
        <taxon>Actinomycetes</taxon>
        <taxon>Streptosporangiales</taxon>
        <taxon>Streptosporangiaceae</taxon>
        <taxon>Nonomuraea</taxon>
    </lineage>
</organism>
<gene>
    <name evidence="2" type="ORF">SAMN05444920_102791</name>
</gene>
<evidence type="ECO:0008006" key="4">
    <source>
        <dbReference type="Google" id="ProtNLM"/>
    </source>
</evidence>
<dbReference type="OrthoDB" id="4274007at2"/>
<evidence type="ECO:0000313" key="3">
    <source>
        <dbReference type="Proteomes" id="UP000236732"/>
    </source>
</evidence>
<reference evidence="2 3" key="1">
    <citation type="submission" date="2016-10" db="EMBL/GenBank/DDBJ databases">
        <authorList>
            <person name="de Groot N.N."/>
        </authorList>
    </citation>
    <scope>NUCLEOTIDE SEQUENCE [LARGE SCALE GENOMIC DNA]</scope>
    <source>
        <strain evidence="2 3">CGMCC 4.7037</strain>
    </source>
</reference>
<dbReference type="InterPro" id="IPR007995">
    <property type="entry name" value="DUF742"/>
</dbReference>
<dbReference type="RefSeq" id="WP_103955423.1">
    <property type="nucleotide sequence ID" value="NZ_FNVT01000002.1"/>
</dbReference>
<name>A0A1H5ZN63_9ACTN</name>
<feature type="region of interest" description="Disordered" evidence="1">
    <location>
        <begin position="1"/>
        <end position="31"/>
    </location>
</feature>
<keyword evidence="3" id="KW-1185">Reference proteome</keyword>
<dbReference type="EMBL" id="FNVT01000002">
    <property type="protein sequence ID" value="SEG37993.1"/>
    <property type="molecule type" value="Genomic_DNA"/>
</dbReference>
<sequence>MSDPAQRRAGVVRSHAATGGSPMPSPSPLDEATLLIADPGRPLDGLAAHARRTMALCLPGVLSVAEVSYHLRLPGAVVKAIVTALIDSGHLSARAPYTPTAGHFDVEFLQQVLDALHKL</sequence>
<dbReference type="PANTHER" id="PTHR36221">
    <property type="entry name" value="DUF742 DOMAIN-CONTAINING PROTEIN"/>
    <property type="match status" value="1"/>
</dbReference>